<sequence>MAELLGFPLEERGQAFHSLGGIDRPRGVIGGIYDHALGALAYGVLQCFEVNLELLDFGRNHRHLRAHALDKNLIFREERRQHHKSVVGAGQRPEAAAQGGGGAHGDIKLIGGIIGAEPAVYVGGICLAALGIPLRAGITVESKGIRRLEHADRRLVHAVRGRNTGIAQRKIKHIFGPYHSSPFLPKLKELPDLRAGSAKRHNLFRQMVFHSIPPVSFFSMPASIAQRAGKRKTEC</sequence>
<organism evidence="1">
    <name type="scientific">bioreactor metagenome</name>
    <dbReference type="NCBI Taxonomy" id="1076179"/>
    <lineage>
        <taxon>unclassified sequences</taxon>
        <taxon>metagenomes</taxon>
        <taxon>ecological metagenomes</taxon>
    </lineage>
</organism>
<gene>
    <name evidence="1" type="ORF">SDC9_99149</name>
</gene>
<dbReference type="EMBL" id="VSSQ01013840">
    <property type="protein sequence ID" value="MPM52390.1"/>
    <property type="molecule type" value="Genomic_DNA"/>
</dbReference>
<protein>
    <submittedName>
        <fullName evidence="1">Uncharacterized protein</fullName>
    </submittedName>
</protein>
<evidence type="ECO:0000313" key="1">
    <source>
        <dbReference type="EMBL" id="MPM52390.1"/>
    </source>
</evidence>
<accession>A0A645AGR0</accession>
<proteinExistence type="predicted"/>
<reference evidence="1" key="1">
    <citation type="submission" date="2019-08" db="EMBL/GenBank/DDBJ databases">
        <authorList>
            <person name="Kucharzyk K."/>
            <person name="Murdoch R.W."/>
            <person name="Higgins S."/>
            <person name="Loffler F."/>
        </authorList>
    </citation>
    <scope>NUCLEOTIDE SEQUENCE</scope>
</reference>
<name>A0A645AGR0_9ZZZZ</name>
<dbReference type="AlphaFoldDB" id="A0A645AGR0"/>
<comment type="caution">
    <text evidence="1">The sequence shown here is derived from an EMBL/GenBank/DDBJ whole genome shotgun (WGS) entry which is preliminary data.</text>
</comment>